<sequence>MASFACVLCGATADLAKRKMLPARYEAHRADSLPAAGVSIGVVRRRLDASANCDWQRPCRLVSESTSPTTF</sequence>
<organism evidence="2 3">
    <name type="scientific">Paraburkholderia podalyriae</name>
    <dbReference type="NCBI Taxonomy" id="1938811"/>
    <lineage>
        <taxon>Bacteria</taxon>
        <taxon>Pseudomonadati</taxon>
        <taxon>Pseudomonadota</taxon>
        <taxon>Betaproteobacteria</taxon>
        <taxon>Burkholderiales</taxon>
        <taxon>Burkholderiaceae</taxon>
        <taxon>Paraburkholderia</taxon>
    </lineage>
</organism>
<reference evidence="2 3" key="1">
    <citation type="submission" date="2019-09" db="EMBL/GenBank/DDBJ databases">
        <title>Paraburkholderia podalyriae sp. nov., A South African Podalyria-associated rhizobium.</title>
        <authorList>
            <person name="Mavima L."/>
            <person name="Beukes C.W."/>
            <person name="Palmer M."/>
            <person name="De Meyer S.E."/>
            <person name="James E.K."/>
            <person name="Maluk M."/>
            <person name="Avontuur J.R."/>
            <person name="Chan W.Y."/>
            <person name="Venter S.N."/>
            <person name="Steenkamp E.T."/>
        </authorList>
    </citation>
    <scope>NUCLEOTIDE SEQUENCE [LARGE SCALE GENOMIC DNA]</scope>
    <source>
        <strain evidence="2 3">WC7.3b</strain>
    </source>
</reference>
<dbReference type="Proteomes" id="UP000736373">
    <property type="component" value="Unassembled WGS sequence"/>
</dbReference>
<accession>A0ABR7PJL4</accession>
<feature type="domain" description="Glucose-6-phosphate dehydrogenase NAD-binding" evidence="1">
    <location>
        <begin position="7"/>
        <end position="50"/>
    </location>
</feature>
<gene>
    <name evidence="2" type="ORF">F6X42_06925</name>
</gene>
<keyword evidence="3" id="KW-1185">Reference proteome</keyword>
<dbReference type="Gene3D" id="3.40.50.720">
    <property type="entry name" value="NAD(P)-binding Rossmann-like Domain"/>
    <property type="match status" value="1"/>
</dbReference>
<evidence type="ECO:0000313" key="2">
    <source>
        <dbReference type="EMBL" id="MBC8746361.1"/>
    </source>
</evidence>
<protein>
    <recommendedName>
        <fullName evidence="1">Glucose-6-phosphate dehydrogenase NAD-binding domain-containing protein</fullName>
    </recommendedName>
</protein>
<dbReference type="InterPro" id="IPR036291">
    <property type="entry name" value="NAD(P)-bd_dom_sf"/>
</dbReference>
<comment type="caution">
    <text evidence="2">The sequence shown here is derived from an EMBL/GenBank/DDBJ whole genome shotgun (WGS) entry which is preliminary data.</text>
</comment>
<evidence type="ECO:0000259" key="1">
    <source>
        <dbReference type="Pfam" id="PF00479"/>
    </source>
</evidence>
<dbReference type="EMBL" id="VZQQ01000004">
    <property type="protein sequence ID" value="MBC8746361.1"/>
    <property type="molecule type" value="Genomic_DNA"/>
</dbReference>
<dbReference type="RefSeq" id="WP_187633458.1">
    <property type="nucleotide sequence ID" value="NZ_VZQQ01000004.1"/>
</dbReference>
<dbReference type="InterPro" id="IPR022674">
    <property type="entry name" value="G6P_DH_NAD-bd"/>
</dbReference>
<dbReference type="SUPFAM" id="SSF51735">
    <property type="entry name" value="NAD(P)-binding Rossmann-fold domains"/>
    <property type="match status" value="1"/>
</dbReference>
<proteinExistence type="predicted"/>
<dbReference type="Pfam" id="PF00479">
    <property type="entry name" value="G6PD_N"/>
    <property type="match status" value="1"/>
</dbReference>
<name>A0ABR7PJL4_9BURK</name>
<evidence type="ECO:0000313" key="3">
    <source>
        <dbReference type="Proteomes" id="UP000736373"/>
    </source>
</evidence>